<proteinExistence type="predicted"/>
<dbReference type="EMBL" id="FOYO01000001">
    <property type="protein sequence ID" value="SFR52118.1"/>
    <property type="molecule type" value="Genomic_DNA"/>
</dbReference>
<dbReference type="STRING" id="670154.SAMN04488002_2817"/>
<keyword evidence="3" id="KW-1185">Reference proteome</keyword>
<dbReference type="CDD" id="cd00293">
    <property type="entry name" value="USP-like"/>
    <property type="match status" value="1"/>
</dbReference>
<dbReference type="Gene3D" id="3.40.50.12370">
    <property type="match status" value="1"/>
</dbReference>
<sequence>MENSTILTVIGAKCPNDVLAPIADIARAKNIHLAYLAVGAIPQFPNYGVGMLPYGTPVVPDTWQDSVQQVGADLKIKLDEIEDFLSKEGLSGDVKSACAEPTGLTDLVARRAKLCDLALVCNGLRDEPHTFKNVLDGLLFGSAAPVVLNDLDGTKALGAKHILIAWNTSLPAARAVKRALPLLKQAETVTIVCVDPVMSEMADGDNPGSDLGKWLSHHGCNVTVEQHPSGGRAISECLLERAEELGADLIVAGAYGHSRLRETLFGGTTASLVEQRGVAVFMAH</sequence>
<dbReference type="Proteomes" id="UP000199658">
    <property type="component" value="Unassembled WGS sequence"/>
</dbReference>
<reference evidence="3" key="1">
    <citation type="submission" date="2016-10" db="EMBL/GenBank/DDBJ databases">
        <authorList>
            <person name="Varghese N."/>
            <person name="Submissions S."/>
        </authorList>
    </citation>
    <scope>NUCLEOTIDE SEQUENCE [LARGE SCALE GENOMIC DNA]</scope>
    <source>
        <strain evidence="3">DSM 26921</strain>
    </source>
</reference>
<dbReference type="AlphaFoldDB" id="A0A1I6HCL2"/>
<dbReference type="SUPFAM" id="SSF52402">
    <property type="entry name" value="Adenine nucleotide alpha hydrolases-like"/>
    <property type="match status" value="1"/>
</dbReference>
<gene>
    <name evidence="2" type="ORF">SAMN04488002_2817</name>
</gene>
<accession>A0A1I6HCL2</accession>
<evidence type="ECO:0000259" key="1">
    <source>
        <dbReference type="Pfam" id="PF00582"/>
    </source>
</evidence>
<protein>
    <submittedName>
        <fullName evidence="2">Nucleotide-binding universal stress protein, UspA family</fullName>
    </submittedName>
</protein>
<evidence type="ECO:0000313" key="3">
    <source>
        <dbReference type="Proteomes" id="UP000199658"/>
    </source>
</evidence>
<dbReference type="Pfam" id="PF00582">
    <property type="entry name" value="Usp"/>
    <property type="match status" value="1"/>
</dbReference>
<dbReference type="RefSeq" id="WP_090217946.1">
    <property type="nucleotide sequence ID" value="NZ_FOYO01000001.1"/>
</dbReference>
<evidence type="ECO:0000313" key="2">
    <source>
        <dbReference type="EMBL" id="SFR52118.1"/>
    </source>
</evidence>
<dbReference type="InterPro" id="IPR006016">
    <property type="entry name" value="UspA"/>
</dbReference>
<name>A0A1I6HCL2_9RHOB</name>
<feature type="domain" description="UspA" evidence="1">
    <location>
        <begin position="160"/>
        <end position="275"/>
    </location>
</feature>
<dbReference type="OrthoDB" id="9804721at2"/>
<organism evidence="2 3">
    <name type="scientific">Litoreibacter janthinus</name>
    <dbReference type="NCBI Taxonomy" id="670154"/>
    <lineage>
        <taxon>Bacteria</taxon>
        <taxon>Pseudomonadati</taxon>
        <taxon>Pseudomonadota</taxon>
        <taxon>Alphaproteobacteria</taxon>
        <taxon>Rhodobacterales</taxon>
        <taxon>Roseobacteraceae</taxon>
        <taxon>Litoreibacter</taxon>
    </lineage>
</organism>